<feature type="domain" description="DUF7704" evidence="2">
    <location>
        <begin position="11"/>
        <end position="168"/>
    </location>
</feature>
<feature type="transmembrane region" description="Helical" evidence="1">
    <location>
        <begin position="111"/>
        <end position="134"/>
    </location>
</feature>
<name>A0AAN6GVX4_9BASI</name>
<feature type="transmembrane region" description="Helical" evidence="1">
    <location>
        <begin position="154"/>
        <end position="173"/>
    </location>
</feature>
<dbReference type="Pfam" id="PF24803">
    <property type="entry name" value="DUF7704"/>
    <property type="match status" value="1"/>
</dbReference>
<comment type="caution">
    <text evidence="3">The sequence shown here is derived from an EMBL/GenBank/DDBJ whole genome shotgun (WGS) entry which is preliminary data.</text>
</comment>
<dbReference type="PANTHER" id="PTHR37019">
    <property type="entry name" value="CHROMOSOME 1, WHOLE GENOME SHOTGUN SEQUENCE"/>
    <property type="match status" value="1"/>
</dbReference>
<evidence type="ECO:0000313" key="3">
    <source>
        <dbReference type="EMBL" id="KAK0555492.1"/>
    </source>
</evidence>
<dbReference type="Proteomes" id="UP001176517">
    <property type="component" value="Unassembled WGS sequence"/>
</dbReference>
<keyword evidence="1" id="KW-1133">Transmembrane helix</keyword>
<proteinExistence type="predicted"/>
<keyword evidence="1" id="KW-0472">Membrane</keyword>
<feature type="transmembrane region" description="Helical" evidence="1">
    <location>
        <begin position="12"/>
        <end position="32"/>
    </location>
</feature>
<sequence length="197" mass="21481">MSLADPFPLPWYIFFGIVEPISVFAGATYALAFQQKYHYELVPPAFVVSKPKLLTKLVKTAQGSILPPLDAPTSMGLSQLGSCYILIMLNSALMLYAFRTFIKDPIALRKVLVYFFVVLGVADWTHIGLTFFGLPGNSHAGKLALLMRPEGWNSLLFGNIAITLMLFCVSANAEREAVNAGADRTSSSIRSADLDGT</sequence>
<evidence type="ECO:0000259" key="2">
    <source>
        <dbReference type="Pfam" id="PF24803"/>
    </source>
</evidence>
<dbReference type="PANTHER" id="PTHR37019:SF2">
    <property type="entry name" value="EXPERA DOMAIN-CONTAINING PROTEIN"/>
    <property type="match status" value="1"/>
</dbReference>
<evidence type="ECO:0000313" key="4">
    <source>
        <dbReference type="Proteomes" id="UP001176517"/>
    </source>
</evidence>
<feature type="transmembrane region" description="Helical" evidence="1">
    <location>
        <begin position="77"/>
        <end position="99"/>
    </location>
</feature>
<dbReference type="AlphaFoldDB" id="A0AAN6GVX4"/>
<organism evidence="3 4">
    <name type="scientific">Tilletia horrida</name>
    <dbReference type="NCBI Taxonomy" id="155126"/>
    <lineage>
        <taxon>Eukaryota</taxon>
        <taxon>Fungi</taxon>
        <taxon>Dikarya</taxon>
        <taxon>Basidiomycota</taxon>
        <taxon>Ustilaginomycotina</taxon>
        <taxon>Exobasidiomycetes</taxon>
        <taxon>Tilletiales</taxon>
        <taxon>Tilletiaceae</taxon>
        <taxon>Tilletia</taxon>
    </lineage>
</organism>
<gene>
    <name evidence="3" type="ORF">OC846_001652</name>
</gene>
<dbReference type="InterPro" id="IPR056121">
    <property type="entry name" value="DUF7704"/>
</dbReference>
<accession>A0AAN6GVX4</accession>
<dbReference type="EMBL" id="JAPDMZ010000026">
    <property type="protein sequence ID" value="KAK0555492.1"/>
    <property type="molecule type" value="Genomic_DNA"/>
</dbReference>
<reference evidence="3" key="1">
    <citation type="journal article" date="2023" name="PhytoFront">
        <title>Draft Genome Resources of Seven Strains of Tilletia horrida, Causal Agent of Kernel Smut of Rice.</title>
        <authorList>
            <person name="Khanal S."/>
            <person name="Antony Babu S."/>
            <person name="Zhou X.G."/>
        </authorList>
    </citation>
    <scope>NUCLEOTIDE SEQUENCE</scope>
    <source>
        <strain evidence="3">TX6</strain>
    </source>
</reference>
<evidence type="ECO:0000256" key="1">
    <source>
        <dbReference type="SAM" id="Phobius"/>
    </source>
</evidence>
<keyword evidence="4" id="KW-1185">Reference proteome</keyword>
<keyword evidence="1" id="KW-0812">Transmembrane</keyword>
<protein>
    <recommendedName>
        <fullName evidence="2">DUF7704 domain-containing protein</fullName>
    </recommendedName>
</protein>